<dbReference type="WBParaSite" id="ACRNAN_scaffold2564.g22924.t1">
    <property type="protein sequence ID" value="ACRNAN_scaffold2564.g22924.t1"/>
    <property type="gene ID" value="ACRNAN_scaffold2564.g22924"/>
</dbReference>
<evidence type="ECO:0000313" key="2">
    <source>
        <dbReference type="Proteomes" id="UP000887540"/>
    </source>
</evidence>
<dbReference type="Proteomes" id="UP000887540">
    <property type="component" value="Unplaced"/>
</dbReference>
<dbReference type="SUPFAM" id="SSF56436">
    <property type="entry name" value="C-type lectin-like"/>
    <property type="match status" value="1"/>
</dbReference>
<accession>A0A914DFS3</accession>
<name>A0A914DFS3_9BILA</name>
<dbReference type="Pfam" id="PF00059">
    <property type="entry name" value="Lectin_C"/>
    <property type="match status" value="1"/>
</dbReference>
<keyword evidence="2" id="KW-1185">Reference proteome</keyword>
<dbReference type="InterPro" id="IPR016187">
    <property type="entry name" value="CTDL_fold"/>
</dbReference>
<dbReference type="CDD" id="cd00037">
    <property type="entry name" value="CLECT"/>
    <property type="match status" value="1"/>
</dbReference>
<sequence length="179" mass="20607">MTCNPNWPEIKEALRHEFADGTVLQQNSNMRSNIIVRVFKQKSEQLIMKNQKYYHLNSTDAENYCILNGAHLTSIHSPDENNFIADFARTGMIFENGHEAQVYIGLNTFTQAGVYKWTDGTQLDYVNWAGGTPSNPNINPCVTLFADMDSRYESWYQQWPRVLCTDIERAFVCKKPANK</sequence>
<dbReference type="InterPro" id="IPR016186">
    <property type="entry name" value="C-type_lectin-like/link_sf"/>
</dbReference>
<dbReference type="InterPro" id="IPR050111">
    <property type="entry name" value="C-type_lectin/snaclec_domain"/>
</dbReference>
<dbReference type="Gene3D" id="3.10.100.10">
    <property type="entry name" value="Mannose-Binding Protein A, subunit A"/>
    <property type="match status" value="1"/>
</dbReference>
<protein>
    <submittedName>
        <fullName evidence="3">C-type lectin domain-containing protein</fullName>
    </submittedName>
</protein>
<proteinExistence type="predicted"/>
<dbReference type="PANTHER" id="PTHR22803">
    <property type="entry name" value="MANNOSE, PHOSPHOLIPASE, LECTIN RECEPTOR RELATED"/>
    <property type="match status" value="1"/>
</dbReference>
<dbReference type="PROSITE" id="PS50041">
    <property type="entry name" value="C_TYPE_LECTIN_2"/>
    <property type="match status" value="1"/>
</dbReference>
<dbReference type="SMART" id="SM00034">
    <property type="entry name" value="CLECT"/>
    <property type="match status" value="1"/>
</dbReference>
<reference evidence="3" key="1">
    <citation type="submission" date="2022-11" db="UniProtKB">
        <authorList>
            <consortium name="WormBaseParasite"/>
        </authorList>
    </citation>
    <scope>IDENTIFICATION</scope>
</reference>
<dbReference type="InterPro" id="IPR001304">
    <property type="entry name" value="C-type_lectin-like"/>
</dbReference>
<dbReference type="AlphaFoldDB" id="A0A914DFS3"/>
<organism evidence="2 3">
    <name type="scientific">Acrobeloides nanus</name>
    <dbReference type="NCBI Taxonomy" id="290746"/>
    <lineage>
        <taxon>Eukaryota</taxon>
        <taxon>Metazoa</taxon>
        <taxon>Ecdysozoa</taxon>
        <taxon>Nematoda</taxon>
        <taxon>Chromadorea</taxon>
        <taxon>Rhabditida</taxon>
        <taxon>Tylenchina</taxon>
        <taxon>Cephalobomorpha</taxon>
        <taxon>Cephaloboidea</taxon>
        <taxon>Cephalobidae</taxon>
        <taxon>Acrobeloides</taxon>
    </lineage>
</organism>
<evidence type="ECO:0000313" key="3">
    <source>
        <dbReference type="WBParaSite" id="ACRNAN_scaffold2564.g22924.t1"/>
    </source>
</evidence>
<feature type="domain" description="C-type lectin" evidence="1">
    <location>
        <begin position="49"/>
        <end position="164"/>
    </location>
</feature>
<evidence type="ECO:0000259" key="1">
    <source>
        <dbReference type="PROSITE" id="PS50041"/>
    </source>
</evidence>